<gene>
    <name evidence="8" type="ordered locus">Astex_2585</name>
</gene>
<evidence type="ECO:0000313" key="9">
    <source>
        <dbReference type="Proteomes" id="UP000001492"/>
    </source>
</evidence>
<dbReference type="InterPro" id="IPR000531">
    <property type="entry name" value="Beta-barrel_TonB"/>
</dbReference>
<keyword evidence="8" id="KW-0675">Receptor</keyword>
<dbReference type="HOGENOM" id="CLU_006935_2_0_5"/>
<dbReference type="InterPro" id="IPR012910">
    <property type="entry name" value="Plug_dom"/>
</dbReference>
<comment type="subcellular location">
    <subcellularLocation>
        <location evidence="1 4">Cell outer membrane</location>
    </subcellularLocation>
</comment>
<evidence type="ECO:0000256" key="3">
    <source>
        <dbReference type="ARBA" id="ARBA00023237"/>
    </source>
</evidence>
<keyword evidence="4" id="KW-0798">TonB box</keyword>
<keyword evidence="2 4" id="KW-0472">Membrane</keyword>
<dbReference type="InterPro" id="IPR010104">
    <property type="entry name" value="TonB_rcpt_bac"/>
</dbReference>
<evidence type="ECO:0000256" key="4">
    <source>
        <dbReference type="RuleBase" id="RU003357"/>
    </source>
</evidence>
<protein>
    <submittedName>
        <fullName evidence="8">TonB-dependent receptor</fullName>
    </submittedName>
</protein>
<keyword evidence="3" id="KW-0998">Cell outer membrane</keyword>
<feature type="chain" id="PRO_5003230131" evidence="5">
    <location>
        <begin position="28"/>
        <end position="903"/>
    </location>
</feature>
<evidence type="ECO:0000256" key="5">
    <source>
        <dbReference type="SAM" id="SignalP"/>
    </source>
</evidence>
<dbReference type="eggNOG" id="COG4771">
    <property type="taxonomic scope" value="Bacteria"/>
</dbReference>
<accession>E8RV30</accession>
<dbReference type="Pfam" id="PF00593">
    <property type="entry name" value="TonB_dep_Rec_b-barrel"/>
    <property type="match status" value="1"/>
</dbReference>
<evidence type="ECO:0000256" key="1">
    <source>
        <dbReference type="ARBA" id="ARBA00004442"/>
    </source>
</evidence>
<dbReference type="PANTHER" id="PTHR40980">
    <property type="entry name" value="PLUG DOMAIN-CONTAINING PROTEIN"/>
    <property type="match status" value="1"/>
</dbReference>
<reference evidence="9" key="1">
    <citation type="submission" date="2010-12" db="EMBL/GenBank/DDBJ databases">
        <title>Complete sequence of chromosome 2 of Asticcacaulis excentricus CB 48.</title>
        <authorList>
            <consortium name="US DOE Joint Genome Institute"/>
            <person name="Lucas S."/>
            <person name="Copeland A."/>
            <person name="Lapidus A."/>
            <person name="Cheng J.-F."/>
            <person name="Bruce D."/>
            <person name="Goodwin L."/>
            <person name="Pitluck S."/>
            <person name="Teshima H."/>
            <person name="Davenport K."/>
            <person name="Detter J.C."/>
            <person name="Han C."/>
            <person name="Tapia R."/>
            <person name="Land M."/>
            <person name="Hauser L."/>
            <person name="Jeffries C."/>
            <person name="Kyrpides N."/>
            <person name="Ivanova N."/>
            <person name="Ovchinnikova G."/>
            <person name="Brun Y.V."/>
            <person name="Woyke T."/>
        </authorList>
    </citation>
    <scope>NUCLEOTIDE SEQUENCE [LARGE SCALE GENOMIC DNA]</scope>
    <source>
        <strain evidence="9">ATCC 15261 / DSM 4724 / KCTC 12464 / NCIMB 9791 / VKM B-1370 / CB 48</strain>
    </source>
</reference>
<evidence type="ECO:0000256" key="2">
    <source>
        <dbReference type="ARBA" id="ARBA00023136"/>
    </source>
</evidence>
<dbReference type="InterPro" id="IPR036942">
    <property type="entry name" value="Beta-barrel_TonB_sf"/>
</dbReference>
<evidence type="ECO:0000259" key="6">
    <source>
        <dbReference type="Pfam" id="PF00593"/>
    </source>
</evidence>
<dbReference type="STRING" id="573065.Astex_2585"/>
<sequence length="903" mass="100119">MHPFNTKKWMLAATGLAVVMYCTPALAQSANDKPTTPQADDDKETVVIVKGLRKSLQSAAQKKRKAGQILEAIDAEDVGKLPDNNVVEAISRVTGVQITRERGEGGSVAIRGMTDIQTTLNGNATSSGTGRAASLNDIPAELLKSVQVYKTRTADQVEGGIAGTVNVDLRRPLDLPKGWTFAGSARRVYSNVGDTESPYYSALVANRFLTDAGEFGFLLNFSHQKNNYGEQYIENETPREFWGAELAALPADKKTIVGVYKMRYGVERGFVERPSYNAALQWKVNDKLSFLVEASGFDSEEHRQMDVLEARLKDIANVKISNITLMPDGRSLKSATFSGTDLPIGPWANDQAITNENRRLNFEVNYNTDRWSLNASVYKDDNRRDMQWYRQTIRFTDATSFFVDMDSDKTVEGAPYVEYTGVNLADASSYYMREFENGKNFEESEEVVWQANATYRASDDKLLRSVQFGLRHSDRSTSNAYGYRYAGFSGAKAVKLANFPSGSVLDAVSIKVPGFDSPTWYRLNLNSIIDNFDAIRAYATDPNKVSYSGGSGGWGDSVVTTETGFGSFEATEKTAAVYAQFTYGFNIASIPVDGVIGVRNTHTWGSSTTRNSPTAKPVVAPIDYSDALPSATAVIHFTPKLQLRLAYTENVQRPGFGEATSWVSLNNDCRCGWGGNAALLPNHETSYDASLEYYFGRSGLVSLATYLKKPDGFITWVHEVNVPVPGYEGLWTVDRPVNAGPGEFQGYEFAAQGFFDFLPGKWANFGASLNATYNDKAEILYPYLNDTGLGDYNAVGNSKYTYNVALYYETPQLGARIAYNYRDKYRDSAVLDYDQGRYSLYVDPTSRLDASLTWTPIRQLTLSVEGTNLLENNTKRYWGEDNLVPMGLRVQARTIQIGARFRY</sequence>
<dbReference type="RefSeq" id="WP_013480054.1">
    <property type="nucleotide sequence ID" value="NC_014817.1"/>
</dbReference>
<feature type="signal peptide" evidence="5">
    <location>
        <begin position="1"/>
        <end position="27"/>
    </location>
</feature>
<proteinExistence type="inferred from homology"/>
<dbReference type="Gene3D" id="2.40.170.20">
    <property type="entry name" value="TonB-dependent receptor, beta-barrel domain"/>
    <property type="match status" value="1"/>
</dbReference>
<keyword evidence="5" id="KW-0732">Signal</keyword>
<dbReference type="EMBL" id="CP002396">
    <property type="protein sequence ID" value="ADU14230.1"/>
    <property type="molecule type" value="Genomic_DNA"/>
</dbReference>
<keyword evidence="9" id="KW-1185">Reference proteome</keyword>
<dbReference type="AlphaFoldDB" id="E8RV30"/>
<evidence type="ECO:0000313" key="8">
    <source>
        <dbReference type="EMBL" id="ADU14230.1"/>
    </source>
</evidence>
<dbReference type="PANTHER" id="PTHR40980:SF3">
    <property type="entry name" value="TONB-DEPENDENT RECEPTOR-LIKE BETA-BARREL DOMAIN-CONTAINING PROTEIN"/>
    <property type="match status" value="1"/>
</dbReference>
<name>E8RV30_ASTEC</name>
<dbReference type="GO" id="GO:0009279">
    <property type="term" value="C:cell outer membrane"/>
    <property type="evidence" value="ECO:0007669"/>
    <property type="project" value="UniProtKB-SubCell"/>
</dbReference>
<dbReference type="Gene3D" id="2.170.130.10">
    <property type="entry name" value="TonB-dependent receptor, plug domain"/>
    <property type="match status" value="1"/>
</dbReference>
<comment type="similarity">
    <text evidence="4">Belongs to the TonB-dependent receptor family.</text>
</comment>
<feature type="domain" description="TonB-dependent receptor plug" evidence="7">
    <location>
        <begin position="63"/>
        <end position="164"/>
    </location>
</feature>
<dbReference type="SUPFAM" id="SSF56935">
    <property type="entry name" value="Porins"/>
    <property type="match status" value="1"/>
</dbReference>
<dbReference type="eggNOG" id="COG1629">
    <property type="taxonomic scope" value="Bacteria"/>
</dbReference>
<dbReference type="Pfam" id="PF07715">
    <property type="entry name" value="Plug"/>
    <property type="match status" value="1"/>
</dbReference>
<organism evidence="8 9">
    <name type="scientific">Asticcacaulis excentricus (strain ATCC 15261 / DSM 4724 / KCTC 12464 / NCIMB 9791 / VKM B-1370 / CB 48)</name>
    <dbReference type="NCBI Taxonomy" id="573065"/>
    <lineage>
        <taxon>Bacteria</taxon>
        <taxon>Pseudomonadati</taxon>
        <taxon>Pseudomonadota</taxon>
        <taxon>Alphaproteobacteria</taxon>
        <taxon>Caulobacterales</taxon>
        <taxon>Caulobacteraceae</taxon>
        <taxon>Asticcacaulis</taxon>
    </lineage>
</organism>
<dbReference type="KEGG" id="aex:Astex_2585"/>
<feature type="domain" description="TonB-dependent receptor-like beta-barrel" evidence="6">
    <location>
        <begin position="406"/>
        <end position="869"/>
    </location>
</feature>
<dbReference type="InterPro" id="IPR037066">
    <property type="entry name" value="Plug_dom_sf"/>
</dbReference>
<dbReference type="Proteomes" id="UP000001492">
    <property type="component" value="Chromosome 2"/>
</dbReference>
<evidence type="ECO:0000259" key="7">
    <source>
        <dbReference type="Pfam" id="PF07715"/>
    </source>
</evidence>
<dbReference type="NCBIfam" id="TIGR01782">
    <property type="entry name" value="TonB-Xanth-Caul"/>
    <property type="match status" value="1"/>
</dbReference>